<gene>
    <name evidence="1" type="ORF">RFI_18517</name>
</gene>
<organism evidence="1 2">
    <name type="scientific">Reticulomyxa filosa</name>
    <dbReference type="NCBI Taxonomy" id="46433"/>
    <lineage>
        <taxon>Eukaryota</taxon>
        <taxon>Sar</taxon>
        <taxon>Rhizaria</taxon>
        <taxon>Retaria</taxon>
        <taxon>Foraminifera</taxon>
        <taxon>Monothalamids</taxon>
        <taxon>Reticulomyxidae</taxon>
        <taxon>Reticulomyxa</taxon>
    </lineage>
</organism>
<dbReference type="Proteomes" id="UP000023152">
    <property type="component" value="Unassembled WGS sequence"/>
</dbReference>
<reference evidence="1 2" key="1">
    <citation type="journal article" date="2013" name="Curr. Biol.">
        <title>The Genome of the Foraminiferan Reticulomyxa filosa.</title>
        <authorList>
            <person name="Glockner G."/>
            <person name="Hulsmann N."/>
            <person name="Schleicher M."/>
            <person name="Noegel A.A."/>
            <person name="Eichinger L."/>
            <person name="Gallinger C."/>
            <person name="Pawlowski J."/>
            <person name="Sierra R."/>
            <person name="Euteneuer U."/>
            <person name="Pillet L."/>
            <person name="Moustafa A."/>
            <person name="Platzer M."/>
            <person name="Groth M."/>
            <person name="Szafranski K."/>
            <person name="Schliwa M."/>
        </authorList>
    </citation>
    <scope>NUCLEOTIDE SEQUENCE [LARGE SCALE GENOMIC DNA]</scope>
</reference>
<evidence type="ECO:0000313" key="2">
    <source>
        <dbReference type="Proteomes" id="UP000023152"/>
    </source>
</evidence>
<comment type="caution">
    <text evidence="1">The sequence shown here is derived from an EMBL/GenBank/DDBJ whole genome shotgun (WGS) entry which is preliminary data.</text>
</comment>
<accession>X6MXI3</accession>
<proteinExistence type="predicted"/>
<protein>
    <submittedName>
        <fullName evidence="1">Uncharacterized protein</fullName>
    </submittedName>
</protein>
<dbReference type="AlphaFoldDB" id="X6MXI3"/>
<dbReference type="EMBL" id="ASPP01014485">
    <property type="protein sequence ID" value="ETO18735.1"/>
    <property type="molecule type" value="Genomic_DNA"/>
</dbReference>
<evidence type="ECO:0000313" key="1">
    <source>
        <dbReference type="EMBL" id="ETO18735.1"/>
    </source>
</evidence>
<name>X6MXI3_RETFI</name>
<sequence>MTARLWNVYYDTLDCSVSIILRLLCLYFMTQVALVWGHPHTYDPIYSQSSKRTYTIQEIVLNLVMRAWKWITNIALRRDEQQVLKQRSSSDYKLTVNVEEILSKVEQKKKKGGEENEESTQTNNFEYEYFFFPPFFVIVKKKKKRRVNKIQIQIK</sequence>
<keyword evidence="2" id="KW-1185">Reference proteome</keyword>